<evidence type="ECO:0000259" key="2">
    <source>
        <dbReference type="PROSITE" id="PS51186"/>
    </source>
</evidence>
<protein>
    <submittedName>
        <fullName evidence="3">GNAT family N-acetyltransferase</fullName>
    </submittedName>
</protein>
<dbReference type="Pfam" id="PF00583">
    <property type="entry name" value="Acetyltransf_1"/>
    <property type="match status" value="1"/>
</dbReference>
<accession>A0A5N6AGA9</accession>
<dbReference type="GO" id="GO:0016747">
    <property type="term" value="F:acyltransferase activity, transferring groups other than amino-acyl groups"/>
    <property type="evidence" value="ECO:0007669"/>
    <property type="project" value="InterPro"/>
</dbReference>
<dbReference type="CDD" id="cd04301">
    <property type="entry name" value="NAT_SF"/>
    <property type="match status" value="1"/>
</dbReference>
<evidence type="ECO:0000313" key="4">
    <source>
        <dbReference type="Proteomes" id="UP000314251"/>
    </source>
</evidence>
<evidence type="ECO:0000256" key="1">
    <source>
        <dbReference type="SAM" id="MobiDB-lite"/>
    </source>
</evidence>
<organism evidence="3 4">
    <name type="scientific">Streptomyces mimosae</name>
    <dbReference type="NCBI Taxonomy" id="2586635"/>
    <lineage>
        <taxon>Bacteria</taxon>
        <taxon>Bacillati</taxon>
        <taxon>Actinomycetota</taxon>
        <taxon>Actinomycetes</taxon>
        <taxon>Kitasatosporales</taxon>
        <taxon>Streptomycetaceae</taxon>
        <taxon>Streptomyces</taxon>
    </lineage>
</organism>
<gene>
    <name evidence="3" type="ORF">FH607_009075</name>
</gene>
<sequence>MNPPPPNLVAFRPDHAPALTEMFRDYLLEEFDRAAHIAPGLPVGGFLFTLIILENSGQPAGFCSIDPRRCSVELIYIRPEQRRQGLAAAALAYLASTCPEQMRMKGPLTPDGGALARRLRLPVVDWTEEETADGQKFQAEMRRTITGVCRHKQRRNPSRPCRRCFRACFTKVATIAIASYVGPITLAEPPATTPPVQLTHRSGTREPR</sequence>
<comment type="caution">
    <text evidence="3">The sequence shown here is derived from an EMBL/GenBank/DDBJ whole genome shotgun (WGS) entry which is preliminary data.</text>
</comment>
<keyword evidence="4" id="KW-1185">Reference proteome</keyword>
<dbReference type="SUPFAM" id="SSF55729">
    <property type="entry name" value="Acyl-CoA N-acyltransferases (Nat)"/>
    <property type="match status" value="1"/>
</dbReference>
<dbReference type="Gene3D" id="3.40.630.30">
    <property type="match status" value="1"/>
</dbReference>
<feature type="region of interest" description="Disordered" evidence="1">
    <location>
        <begin position="188"/>
        <end position="208"/>
    </location>
</feature>
<dbReference type="EMBL" id="VDLY02000005">
    <property type="protein sequence ID" value="KAB8167046.1"/>
    <property type="molecule type" value="Genomic_DNA"/>
</dbReference>
<dbReference type="InterPro" id="IPR016181">
    <property type="entry name" value="Acyl_CoA_acyltransferase"/>
</dbReference>
<dbReference type="OrthoDB" id="4258042at2"/>
<proteinExistence type="predicted"/>
<evidence type="ECO:0000313" key="3">
    <source>
        <dbReference type="EMBL" id="KAB8167046.1"/>
    </source>
</evidence>
<dbReference type="PROSITE" id="PS51186">
    <property type="entry name" value="GNAT"/>
    <property type="match status" value="1"/>
</dbReference>
<feature type="domain" description="N-acetyltransferase" evidence="2">
    <location>
        <begin position="6"/>
        <end position="146"/>
    </location>
</feature>
<reference evidence="3" key="1">
    <citation type="submission" date="2019-10" db="EMBL/GenBank/DDBJ databases">
        <title>Nonomuraea sp. nov., isolated from Phyllanthus amarus.</title>
        <authorList>
            <person name="Klykleung N."/>
            <person name="Tanasupawat S."/>
        </authorList>
    </citation>
    <scope>NUCLEOTIDE SEQUENCE [LARGE SCALE GENOMIC DNA]</scope>
    <source>
        <strain evidence="3">3MP-10</strain>
    </source>
</reference>
<dbReference type="RefSeq" id="WP_139667254.1">
    <property type="nucleotide sequence ID" value="NZ_VDLY02000005.1"/>
</dbReference>
<dbReference type="AlphaFoldDB" id="A0A5N6AGA9"/>
<dbReference type="Proteomes" id="UP000314251">
    <property type="component" value="Unassembled WGS sequence"/>
</dbReference>
<dbReference type="InterPro" id="IPR000182">
    <property type="entry name" value="GNAT_dom"/>
</dbReference>
<name>A0A5N6AGA9_9ACTN</name>